<feature type="transmembrane region" description="Helical" evidence="1">
    <location>
        <begin position="20"/>
        <end position="53"/>
    </location>
</feature>
<evidence type="ECO:0000313" key="3">
    <source>
        <dbReference type="Proteomes" id="UP000294980"/>
    </source>
</evidence>
<keyword evidence="3" id="KW-1185">Reference proteome</keyword>
<dbReference type="RefSeq" id="WP_117319044.1">
    <property type="nucleotide sequence ID" value="NZ_QQSW01000018.1"/>
</dbReference>
<keyword evidence="1" id="KW-0472">Membrane</keyword>
<feature type="transmembrane region" description="Helical" evidence="1">
    <location>
        <begin position="126"/>
        <end position="144"/>
    </location>
</feature>
<gene>
    <name evidence="2" type="ORF">EV688_11460</name>
</gene>
<evidence type="ECO:0000256" key="1">
    <source>
        <dbReference type="SAM" id="Phobius"/>
    </source>
</evidence>
<protein>
    <submittedName>
        <fullName evidence="2">Uncharacterized protein</fullName>
    </submittedName>
</protein>
<keyword evidence="1" id="KW-1133">Transmembrane helix</keyword>
<feature type="transmembrane region" description="Helical" evidence="1">
    <location>
        <begin position="151"/>
        <end position="168"/>
    </location>
</feature>
<name>A0A4R2KP18_9GAMM</name>
<dbReference type="Proteomes" id="UP000294980">
    <property type="component" value="Unassembled WGS sequence"/>
</dbReference>
<feature type="transmembrane region" description="Helical" evidence="1">
    <location>
        <begin position="88"/>
        <end position="106"/>
    </location>
</feature>
<accession>A0A4R2KP18</accession>
<comment type="caution">
    <text evidence="2">The sequence shown here is derived from an EMBL/GenBank/DDBJ whole genome shotgun (WGS) entry which is preliminary data.</text>
</comment>
<proteinExistence type="predicted"/>
<dbReference type="EMBL" id="SLWX01000014">
    <property type="protein sequence ID" value="TCO74347.1"/>
    <property type="molecule type" value="Genomic_DNA"/>
</dbReference>
<reference evidence="2 3" key="1">
    <citation type="submission" date="2019-03" db="EMBL/GenBank/DDBJ databases">
        <title>Genomic Encyclopedia of Type Strains, Phase IV (KMG-IV): sequencing the most valuable type-strain genomes for metagenomic binning, comparative biology and taxonomic classification.</title>
        <authorList>
            <person name="Goeker M."/>
        </authorList>
    </citation>
    <scope>NUCLEOTIDE SEQUENCE [LARGE SCALE GENOMIC DNA]</scope>
    <source>
        <strain evidence="2 3">DSM 23344</strain>
    </source>
</reference>
<evidence type="ECO:0000313" key="2">
    <source>
        <dbReference type="EMBL" id="TCO74347.1"/>
    </source>
</evidence>
<dbReference type="AlphaFoldDB" id="A0A4R2KP18"/>
<feature type="transmembrane region" description="Helical" evidence="1">
    <location>
        <begin position="59"/>
        <end position="76"/>
    </location>
</feature>
<organism evidence="2 3">
    <name type="scientific">Chromatocurvus halotolerans</name>
    <dbReference type="NCBI Taxonomy" id="1132028"/>
    <lineage>
        <taxon>Bacteria</taxon>
        <taxon>Pseudomonadati</taxon>
        <taxon>Pseudomonadota</taxon>
        <taxon>Gammaproteobacteria</taxon>
        <taxon>Cellvibrionales</taxon>
        <taxon>Halieaceae</taxon>
        <taxon>Chromatocurvus</taxon>
    </lineage>
</organism>
<keyword evidence="1" id="KW-0812">Transmembrane</keyword>
<sequence>MSATQYTSGGMIGGLRFLRLLAVVPAAGAGVLLATLPVFALPVATLGACYAVLLFWQPLAWLWVLPALTVLLDLTSWTGRPLVNEFDALFLVTFAVALARGEFRGAGGLQLFQLLSAWRAPEADPAPALGIALLGLALLGLFGTPLDSPRVAWLFYFFLFALVLRPRAGGLS</sequence>